<feature type="transmembrane region" description="Helical" evidence="1">
    <location>
        <begin position="41"/>
        <end position="60"/>
    </location>
</feature>
<keyword evidence="1" id="KW-0472">Membrane</keyword>
<dbReference type="AlphaFoldDB" id="A0A4V3DBD5"/>
<dbReference type="Proteomes" id="UP000295391">
    <property type="component" value="Unassembled WGS sequence"/>
</dbReference>
<sequence>MNRRTKKLLGIPLIVLILILYSWLGVFIYELGFMTLPNWAQVIYFAVAGFGWFFPAAWAIKWMSAPGPGENEDPYADL</sequence>
<protein>
    <submittedName>
        <fullName evidence="2">Uncharacterized protein DUF2842</fullName>
    </submittedName>
</protein>
<dbReference type="InterPro" id="IPR021265">
    <property type="entry name" value="DUF2842"/>
</dbReference>
<accession>A0A4V3DBD5</accession>
<proteinExistence type="predicted"/>
<name>A0A4V3DBD5_9HYPH</name>
<keyword evidence="1" id="KW-1133">Transmembrane helix</keyword>
<comment type="caution">
    <text evidence="2">The sequence shown here is derived from an EMBL/GenBank/DDBJ whole genome shotgun (WGS) entry which is preliminary data.</text>
</comment>
<keyword evidence="3" id="KW-1185">Reference proteome</keyword>
<reference evidence="2 3" key="1">
    <citation type="submission" date="2019-03" db="EMBL/GenBank/DDBJ databases">
        <title>Genomic Encyclopedia of Type Strains, Phase III (KMG-III): the genomes of soil and plant-associated and newly described type strains.</title>
        <authorList>
            <person name="Whitman W."/>
        </authorList>
    </citation>
    <scope>NUCLEOTIDE SEQUENCE [LARGE SCALE GENOMIC DNA]</scope>
    <source>
        <strain evidence="2 3">CGMCC 1.7002</strain>
    </source>
</reference>
<evidence type="ECO:0000313" key="3">
    <source>
        <dbReference type="Proteomes" id="UP000295391"/>
    </source>
</evidence>
<evidence type="ECO:0000313" key="2">
    <source>
        <dbReference type="EMBL" id="TDQ66158.1"/>
    </source>
</evidence>
<organism evidence="2 3">
    <name type="scientific">Maritalea mobilis</name>
    <dbReference type="NCBI Taxonomy" id="483324"/>
    <lineage>
        <taxon>Bacteria</taxon>
        <taxon>Pseudomonadati</taxon>
        <taxon>Pseudomonadota</taxon>
        <taxon>Alphaproteobacteria</taxon>
        <taxon>Hyphomicrobiales</taxon>
        <taxon>Devosiaceae</taxon>
        <taxon>Maritalea</taxon>
    </lineage>
</organism>
<dbReference type="RefSeq" id="WP_166638837.1">
    <property type="nucleotide sequence ID" value="NZ_SNYR01000001.1"/>
</dbReference>
<gene>
    <name evidence="2" type="ORF">ATL17_0144</name>
</gene>
<keyword evidence="1" id="KW-0812">Transmembrane</keyword>
<evidence type="ECO:0000256" key="1">
    <source>
        <dbReference type="SAM" id="Phobius"/>
    </source>
</evidence>
<dbReference type="EMBL" id="SNYR01000001">
    <property type="protein sequence ID" value="TDQ66158.1"/>
    <property type="molecule type" value="Genomic_DNA"/>
</dbReference>
<dbReference type="Pfam" id="PF11003">
    <property type="entry name" value="DUF2842"/>
    <property type="match status" value="1"/>
</dbReference>
<feature type="transmembrane region" description="Helical" evidence="1">
    <location>
        <begin position="9"/>
        <end position="29"/>
    </location>
</feature>